<name>A0A395HX33_ASPHC</name>
<evidence type="ECO:0000313" key="2">
    <source>
        <dbReference type="Proteomes" id="UP000248961"/>
    </source>
</evidence>
<dbReference type="GeneID" id="37203275"/>
<organism evidence="1 2">
    <name type="scientific">Aspergillus homomorphus (strain CBS 101889)</name>
    <dbReference type="NCBI Taxonomy" id="1450537"/>
    <lineage>
        <taxon>Eukaryota</taxon>
        <taxon>Fungi</taxon>
        <taxon>Dikarya</taxon>
        <taxon>Ascomycota</taxon>
        <taxon>Pezizomycotina</taxon>
        <taxon>Eurotiomycetes</taxon>
        <taxon>Eurotiomycetidae</taxon>
        <taxon>Eurotiales</taxon>
        <taxon>Aspergillaceae</taxon>
        <taxon>Aspergillus</taxon>
        <taxon>Aspergillus subgen. Circumdati</taxon>
    </lineage>
</organism>
<protein>
    <recommendedName>
        <fullName evidence="3">F-box domain-containing protein</fullName>
    </recommendedName>
</protein>
<dbReference type="RefSeq" id="XP_025551511.1">
    <property type="nucleotide sequence ID" value="XM_025698986.1"/>
</dbReference>
<dbReference type="EMBL" id="KZ824283">
    <property type="protein sequence ID" value="RAL12357.1"/>
    <property type="molecule type" value="Genomic_DNA"/>
</dbReference>
<evidence type="ECO:0008006" key="3">
    <source>
        <dbReference type="Google" id="ProtNLM"/>
    </source>
</evidence>
<evidence type="ECO:0000313" key="1">
    <source>
        <dbReference type="EMBL" id="RAL12357.1"/>
    </source>
</evidence>
<sequence length="393" mass="44614">MSTPWSGDLSGMAERELNNLAVWSEMLDMDAIGPSLLQHISESLTEPARQMLQPVFTPQGESVSSPRLHDFAAAMRCLRTDMTAWSIAKLEILASSFDPIFSQFPRRLRIEGSRAGPNTPFYRRTPGQSIWNSMGLPEIRKLRDLIRYAFTNVNEFEFVLGPEGAQFNDMVNPGDVPRIIFDILNSVQRPVRALYFVMEDSSWYVQHNDDFYAPMLSQRVLESLETVVIQWPYFPVDFEHPMFGLFQNLFHSPLQHLTLEGKGLDYLFPSVQAALFALPSAGCGLRSLTLKGLYVSDHDMCALIPKVPVLASLTLEDVHFNGRWPDFLHTLSNMCPYLSEYNFTDVLCCGVFEWPRPPLMSSSYRGLPPDTHMDLLALAELHSRHHLRGAWGV</sequence>
<accession>A0A395HX33</accession>
<keyword evidence="2" id="KW-1185">Reference proteome</keyword>
<proteinExistence type="predicted"/>
<reference evidence="1 2" key="1">
    <citation type="submission" date="2018-02" db="EMBL/GenBank/DDBJ databases">
        <title>The genomes of Aspergillus section Nigri reveals drivers in fungal speciation.</title>
        <authorList>
            <consortium name="DOE Joint Genome Institute"/>
            <person name="Vesth T.C."/>
            <person name="Nybo J."/>
            <person name="Theobald S."/>
            <person name="Brandl J."/>
            <person name="Frisvad J.C."/>
            <person name="Nielsen K.F."/>
            <person name="Lyhne E.K."/>
            <person name="Kogle M.E."/>
            <person name="Kuo A."/>
            <person name="Riley R."/>
            <person name="Clum A."/>
            <person name="Nolan M."/>
            <person name="Lipzen A."/>
            <person name="Salamov A."/>
            <person name="Henrissat B."/>
            <person name="Wiebenga A."/>
            <person name="De vries R.P."/>
            <person name="Grigoriev I.V."/>
            <person name="Mortensen U.H."/>
            <person name="Andersen M.R."/>
            <person name="Baker S.E."/>
        </authorList>
    </citation>
    <scope>NUCLEOTIDE SEQUENCE [LARGE SCALE GENOMIC DNA]</scope>
    <source>
        <strain evidence="1 2">CBS 101889</strain>
    </source>
</reference>
<dbReference type="AlphaFoldDB" id="A0A395HX33"/>
<dbReference type="Proteomes" id="UP000248961">
    <property type="component" value="Unassembled WGS sequence"/>
</dbReference>
<dbReference type="SUPFAM" id="SSF52047">
    <property type="entry name" value="RNI-like"/>
    <property type="match status" value="1"/>
</dbReference>
<dbReference type="OrthoDB" id="4452984at2759"/>
<gene>
    <name evidence="1" type="ORF">BO97DRAFT_451536</name>
</gene>
<dbReference type="VEuPathDB" id="FungiDB:BO97DRAFT_451536"/>